<organism evidence="2 3">
    <name type="scientific">Dorea hominis</name>
    <dbReference type="NCBI Taxonomy" id="2763040"/>
    <lineage>
        <taxon>Bacteria</taxon>
        <taxon>Bacillati</taxon>
        <taxon>Bacillota</taxon>
        <taxon>Clostridia</taxon>
        <taxon>Lachnospirales</taxon>
        <taxon>Lachnospiraceae</taxon>
        <taxon>Dorea</taxon>
    </lineage>
</organism>
<feature type="transmembrane region" description="Helical" evidence="1">
    <location>
        <begin position="20"/>
        <end position="38"/>
    </location>
</feature>
<feature type="transmembrane region" description="Helical" evidence="1">
    <location>
        <begin position="106"/>
        <end position="128"/>
    </location>
</feature>
<feature type="transmembrane region" description="Helical" evidence="1">
    <location>
        <begin position="391"/>
        <end position="417"/>
    </location>
</feature>
<keyword evidence="1" id="KW-1133">Transmembrane helix</keyword>
<dbReference type="InterPro" id="IPR008537">
    <property type="entry name" value="DUF819"/>
</dbReference>
<comment type="caution">
    <text evidence="2">The sequence shown here is derived from an EMBL/GenBank/DDBJ whole genome shotgun (WGS) entry which is preliminary data.</text>
</comment>
<dbReference type="PANTHER" id="PTHR34289:SF8">
    <property type="entry name" value="DUF819 DOMAIN-CONTAINING PROTEIN"/>
    <property type="match status" value="1"/>
</dbReference>
<evidence type="ECO:0000313" key="2">
    <source>
        <dbReference type="EMBL" id="MBC5664186.1"/>
    </source>
</evidence>
<keyword evidence="1" id="KW-0812">Transmembrane</keyword>
<feature type="transmembrane region" description="Helical" evidence="1">
    <location>
        <begin position="179"/>
        <end position="197"/>
    </location>
</feature>
<gene>
    <name evidence="2" type="ORF">H8S07_02640</name>
</gene>
<reference evidence="2 3" key="1">
    <citation type="submission" date="2020-08" db="EMBL/GenBank/DDBJ databases">
        <title>Genome public.</title>
        <authorList>
            <person name="Liu C."/>
            <person name="Sun Q."/>
        </authorList>
    </citation>
    <scope>NUCLEOTIDE SEQUENCE [LARGE SCALE GENOMIC DNA]</scope>
    <source>
        <strain evidence="2 3">NSJ-36</strain>
    </source>
</reference>
<sequence>MLSSVFQNLVGRESLIAAEDTWALLAIMCLGVAFSIYLEQKYNWASKVSGAILALIIAMVLANLSIIPIHSVLYDDIVWGMIVPMGIPLLLLQCNLSRVWRDTGKMLIVFLIGAVGTVCGAIIAFFALRGPFGDASGLAKVASMMTGSYIGGGVNFAAMASQYAAGEDLTAAATVADNLLMAAYFFVLIAFAGMKFFRSHFAHPHIDEVEAGISKDAAQTQAAAFWSRKDISLKDIAYNVAYSVTIVWVSQFIAGTISGAVGENATGFMDFIGKFFGSQYVWITTFSVIVATFFHKQVEENLHGSQEIGTFLIYLFLFVIGVPANIITVVTKSPLLLVLTAIMVCVNMLFCFIGAKIFKCDLEDAIIASNANIGGPTTAAGMAISQGWSRLVGPAMLVGTLGYVIGNYLGTMIGVLLGA</sequence>
<feature type="transmembrane region" description="Helical" evidence="1">
    <location>
        <begin position="236"/>
        <end position="260"/>
    </location>
</feature>
<feature type="transmembrane region" description="Helical" evidence="1">
    <location>
        <begin position="50"/>
        <end position="71"/>
    </location>
</feature>
<proteinExistence type="predicted"/>
<dbReference type="Pfam" id="PF05684">
    <property type="entry name" value="DUF819"/>
    <property type="match status" value="1"/>
</dbReference>
<evidence type="ECO:0000256" key="1">
    <source>
        <dbReference type="SAM" id="Phobius"/>
    </source>
</evidence>
<dbReference type="PANTHER" id="PTHR34289">
    <property type="entry name" value="PROTEIN, PUTATIVE (DUF819)-RELATED"/>
    <property type="match status" value="1"/>
</dbReference>
<dbReference type="Proteomes" id="UP000647235">
    <property type="component" value="Unassembled WGS sequence"/>
</dbReference>
<keyword evidence="3" id="KW-1185">Reference proteome</keyword>
<feature type="transmembrane region" description="Helical" evidence="1">
    <location>
        <begin position="308"/>
        <end position="329"/>
    </location>
</feature>
<accession>A0ABR7ES65</accession>
<evidence type="ECO:0000313" key="3">
    <source>
        <dbReference type="Proteomes" id="UP000647235"/>
    </source>
</evidence>
<feature type="transmembrane region" description="Helical" evidence="1">
    <location>
        <begin position="280"/>
        <end position="296"/>
    </location>
</feature>
<name>A0ABR7ES65_9FIRM</name>
<feature type="transmembrane region" description="Helical" evidence="1">
    <location>
        <begin position="77"/>
        <end position="94"/>
    </location>
</feature>
<keyword evidence="1" id="KW-0472">Membrane</keyword>
<protein>
    <submittedName>
        <fullName evidence="2">DUF819 domain-containing protein</fullName>
    </submittedName>
</protein>
<dbReference type="EMBL" id="JACOOY010000002">
    <property type="protein sequence ID" value="MBC5664186.1"/>
    <property type="molecule type" value="Genomic_DNA"/>
</dbReference>
<dbReference type="RefSeq" id="WP_021860961.1">
    <property type="nucleotide sequence ID" value="NZ_JACOOY010000002.1"/>
</dbReference>
<feature type="transmembrane region" description="Helical" evidence="1">
    <location>
        <begin position="335"/>
        <end position="355"/>
    </location>
</feature>